<evidence type="ECO:0000256" key="1">
    <source>
        <dbReference type="ARBA" id="ARBA00010333"/>
    </source>
</evidence>
<comment type="caution">
    <text evidence="4">The sequence shown here is derived from an EMBL/GenBank/DDBJ whole genome shotgun (WGS) entry which is preliminary data.</text>
</comment>
<dbReference type="OrthoDB" id="7354650at2"/>
<reference evidence="4 5" key="1">
    <citation type="submission" date="2006-02" db="EMBL/GenBank/DDBJ databases">
        <authorList>
            <person name="Pinhassi J."/>
            <person name="Pedros-Alio C."/>
            <person name="Ferriera S."/>
            <person name="Johnson J."/>
            <person name="Kravitz S."/>
            <person name="Halpern A."/>
            <person name="Remington K."/>
            <person name="Beeson K."/>
            <person name="Tran B."/>
            <person name="Rogers Y.-H."/>
            <person name="Friedman R."/>
            <person name="Venter J.C."/>
        </authorList>
    </citation>
    <scope>NUCLEOTIDE SEQUENCE [LARGE SCALE GENOMIC DNA]</scope>
    <source>
        <strain evidence="4 5">MED297</strain>
    </source>
</reference>
<organism evidence="4 5">
    <name type="scientific">Reinekea blandensis MED297</name>
    <dbReference type="NCBI Taxonomy" id="314283"/>
    <lineage>
        <taxon>Bacteria</taxon>
        <taxon>Pseudomonadati</taxon>
        <taxon>Pseudomonadota</taxon>
        <taxon>Gammaproteobacteria</taxon>
        <taxon>Oceanospirillales</taxon>
        <taxon>Saccharospirillaceae</taxon>
        <taxon>Reinekea</taxon>
    </lineage>
</organism>
<sequence>MSGLIMFGVLVSSAVKAETYTFVSTHFPQLADVDENGELHGLAIELANELFQNIGHEVNIELYPRRRALQMVLDGSAVGLIGPSKTVEREQIFRFGAYPIFNNSQIFYVRTDDPFEWNGDYATLKGRTVAIVLGWGVPKEFEAIAPSLSIEQVETTKQQFLMLTTARVDILLTSNHDAAALFNELNISRKVRRLQPSAVNTPGYFVFAKDRPELEPLIDKIDEELKNMIDIGRVDELQKKYGFSDK</sequence>
<comment type="similarity">
    <text evidence="1">Belongs to the bacterial solute-binding protein 3 family.</text>
</comment>
<evidence type="ECO:0000313" key="5">
    <source>
        <dbReference type="Proteomes" id="UP000005953"/>
    </source>
</evidence>
<proteinExistence type="inferred from homology"/>
<evidence type="ECO:0000256" key="2">
    <source>
        <dbReference type="ARBA" id="ARBA00022729"/>
    </source>
</evidence>
<accession>A4BIB9</accession>
<dbReference type="AlphaFoldDB" id="A4BIB9"/>
<dbReference type="InterPro" id="IPR001638">
    <property type="entry name" value="Solute-binding_3/MltF_N"/>
</dbReference>
<dbReference type="Pfam" id="PF00497">
    <property type="entry name" value="SBP_bac_3"/>
    <property type="match status" value="1"/>
</dbReference>
<keyword evidence="5" id="KW-1185">Reference proteome</keyword>
<evidence type="ECO:0000259" key="3">
    <source>
        <dbReference type="SMART" id="SM00062"/>
    </source>
</evidence>
<dbReference type="Proteomes" id="UP000005953">
    <property type="component" value="Unassembled WGS sequence"/>
</dbReference>
<gene>
    <name evidence="4" type="ORF">MED297_00520</name>
</gene>
<name>A4BIB9_9GAMM</name>
<dbReference type="HOGENOM" id="CLU_064076_8_2_6"/>
<dbReference type="SUPFAM" id="SSF53850">
    <property type="entry name" value="Periplasmic binding protein-like II"/>
    <property type="match status" value="1"/>
</dbReference>
<evidence type="ECO:0000313" key="4">
    <source>
        <dbReference type="EMBL" id="EAR08126.1"/>
    </source>
</evidence>
<dbReference type="PANTHER" id="PTHR35936:SF25">
    <property type="entry name" value="ABC TRANSPORTER SUBSTRATE-BINDING PROTEIN"/>
    <property type="match status" value="1"/>
</dbReference>
<dbReference type="PANTHER" id="PTHR35936">
    <property type="entry name" value="MEMBRANE-BOUND LYTIC MUREIN TRANSGLYCOSYLASE F"/>
    <property type="match status" value="1"/>
</dbReference>
<dbReference type="RefSeq" id="WP_008046385.1">
    <property type="nucleotide sequence ID" value="NZ_CH724153.1"/>
</dbReference>
<protein>
    <submittedName>
        <fullName evidence="4">ABC-type amino acid transport/signal transduction systems, periplasmic component/domain</fullName>
    </submittedName>
</protein>
<dbReference type="EMBL" id="AAOE01000025">
    <property type="protein sequence ID" value="EAR08126.1"/>
    <property type="molecule type" value="Genomic_DNA"/>
</dbReference>
<dbReference type="Gene3D" id="3.40.190.10">
    <property type="entry name" value="Periplasmic binding protein-like II"/>
    <property type="match status" value="2"/>
</dbReference>
<feature type="domain" description="Solute-binding protein family 3/N-terminal" evidence="3">
    <location>
        <begin position="19"/>
        <end position="245"/>
    </location>
</feature>
<dbReference type="STRING" id="314283.MED297_00520"/>
<keyword evidence="2" id="KW-0732">Signal</keyword>
<dbReference type="SMART" id="SM00062">
    <property type="entry name" value="PBPb"/>
    <property type="match status" value="1"/>
</dbReference>